<dbReference type="EMBL" id="NQIK02000001">
    <property type="protein sequence ID" value="KAF7576211.1"/>
    <property type="molecule type" value="Genomic_DNA"/>
</dbReference>
<comment type="caution">
    <text evidence="2">The sequence shown here is derived from an EMBL/GenBank/DDBJ whole genome shotgun (WGS) entry which is preliminary data.</text>
</comment>
<feature type="compositionally biased region" description="Polar residues" evidence="1">
    <location>
        <begin position="1"/>
        <end position="25"/>
    </location>
</feature>
<sequence length="76" mass="7842">MNVPATPSLSQGKSAASSDYGSDVSSEGLEEITCHTTSITVKGADEATARIAAGMIRNVVATYAFKFNGTEIGDEI</sequence>
<protein>
    <submittedName>
        <fullName evidence="2">Uncharacterized protein</fullName>
    </submittedName>
</protein>
<organism evidence="2 3">
    <name type="scientific">Pyrenophora tritici-repentis</name>
    <dbReference type="NCBI Taxonomy" id="45151"/>
    <lineage>
        <taxon>Eukaryota</taxon>
        <taxon>Fungi</taxon>
        <taxon>Dikarya</taxon>
        <taxon>Ascomycota</taxon>
        <taxon>Pezizomycotina</taxon>
        <taxon>Dothideomycetes</taxon>
        <taxon>Pleosporomycetidae</taxon>
        <taxon>Pleosporales</taxon>
        <taxon>Pleosporineae</taxon>
        <taxon>Pleosporaceae</taxon>
        <taxon>Pyrenophora</taxon>
    </lineage>
</organism>
<evidence type="ECO:0000313" key="2">
    <source>
        <dbReference type="EMBL" id="KAF7576211.1"/>
    </source>
</evidence>
<accession>A0A2W1EST6</accession>
<evidence type="ECO:0000256" key="1">
    <source>
        <dbReference type="SAM" id="MobiDB-lite"/>
    </source>
</evidence>
<dbReference type="KEGG" id="ptrr:90953876"/>
<name>A0A2W1EST6_9PLEO</name>
<proteinExistence type="predicted"/>
<dbReference type="GeneID" id="90953876"/>
<dbReference type="Proteomes" id="UP000245464">
    <property type="component" value="Chromosome 1"/>
</dbReference>
<evidence type="ECO:0000313" key="3">
    <source>
        <dbReference type="Proteomes" id="UP000245464"/>
    </source>
</evidence>
<dbReference type="AlphaFoldDB" id="A0A2W1EST6"/>
<reference evidence="2 3" key="1">
    <citation type="journal article" date="2018" name="BMC Genomics">
        <title>Comparative genomics of the wheat fungal pathogen Pyrenophora tritici-repentis reveals chromosomal variations and genome plasticity.</title>
        <authorList>
            <person name="Moolhuijzen P."/>
            <person name="See P.T."/>
            <person name="Hane J.K."/>
            <person name="Shi G."/>
            <person name="Liu Z."/>
            <person name="Oliver R.P."/>
            <person name="Moffat C.S."/>
        </authorList>
    </citation>
    <scope>NUCLEOTIDE SEQUENCE [LARGE SCALE GENOMIC DNA]</scope>
    <source>
        <strain evidence="2">M4</strain>
    </source>
</reference>
<feature type="region of interest" description="Disordered" evidence="1">
    <location>
        <begin position="1"/>
        <end position="27"/>
    </location>
</feature>
<dbReference type="RefSeq" id="XP_065964931.1">
    <property type="nucleotide sequence ID" value="XM_066102729.1"/>
</dbReference>
<gene>
    <name evidence="2" type="ORF">PtrM4_004510</name>
</gene>